<feature type="transmembrane region" description="Helical" evidence="1">
    <location>
        <begin position="81"/>
        <end position="102"/>
    </location>
</feature>
<dbReference type="EMBL" id="CP104143">
    <property type="protein sequence ID" value="UWU15593.1"/>
    <property type="molecule type" value="Genomic_DNA"/>
</dbReference>
<evidence type="ECO:0000313" key="3">
    <source>
        <dbReference type="EMBL" id="UWU15593.1"/>
    </source>
</evidence>
<dbReference type="AlphaFoldDB" id="A0A2N0DA07"/>
<reference evidence="2 4" key="1">
    <citation type="submission" date="2017-11" db="EMBL/GenBank/DDBJ databases">
        <authorList>
            <person name="Han C.G."/>
        </authorList>
    </citation>
    <scope>NUCLEOTIDE SEQUENCE [LARGE SCALE GENOMIC DNA]</scope>
    <source>
        <strain evidence="2 4">HCNT1</strain>
    </source>
</reference>
<feature type="transmembrane region" description="Helical" evidence="1">
    <location>
        <begin position="6"/>
        <end position="27"/>
    </location>
</feature>
<proteinExistence type="predicted"/>
<evidence type="ECO:0000313" key="5">
    <source>
        <dbReference type="Proteomes" id="UP001060123"/>
    </source>
</evidence>
<reference evidence="3" key="3">
    <citation type="submission" date="2022-09" db="EMBL/GenBank/DDBJ databases">
        <title>Australian commercial rhizobial inoculants.</title>
        <authorList>
            <person name="Kohlmeier M.G."/>
            <person name="O'Hara G.W."/>
            <person name="Colombi E."/>
            <person name="Ramsay J.P."/>
            <person name="Terpolilli J."/>
        </authorList>
    </citation>
    <scope>NUCLEOTIDE SEQUENCE</scope>
    <source>
        <strain evidence="3">WSM1592</strain>
    </source>
</reference>
<keyword evidence="1" id="KW-0472">Membrane</keyword>
<evidence type="ECO:0000313" key="4">
    <source>
        <dbReference type="Proteomes" id="UP000232164"/>
    </source>
</evidence>
<evidence type="ECO:0000313" key="2">
    <source>
        <dbReference type="EMBL" id="PKA42941.1"/>
    </source>
</evidence>
<name>A0A2N0DA07_RHISU</name>
<evidence type="ECO:0000256" key="1">
    <source>
        <dbReference type="SAM" id="Phobius"/>
    </source>
</evidence>
<reference evidence="2 4" key="2">
    <citation type="submission" date="2017-12" db="EMBL/GenBank/DDBJ databases">
        <title>Genome sequence of Rhizobium sullae HCNT1 isolated from Sulla coronaria nodules and featuring peculiar denitrification phenotypes.</title>
        <authorList>
            <person name="De Diego-Diaz B."/>
            <person name="Treu L."/>
            <person name="Campanaro S."/>
            <person name="Da Silva Duarte V."/>
            <person name="Basaglia M."/>
            <person name="Favaro L."/>
            <person name="Casella S."/>
            <person name="Squartini A."/>
        </authorList>
    </citation>
    <scope>NUCLEOTIDE SEQUENCE [LARGE SCALE GENOMIC DNA]</scope>
    <source>
        <strain evidence="2 4">HCNT1</strain>
    </source>
</reference>
<feature type="transmembrane region" description="Helical" evidence="1">
    <location>
        <begin position="130"/>
        <end position="150"/>
    </location>
</feature>
<dbReference type="Proteomes" id="UP001060123">
    <property type="component" value="Chromosome"/>
</dbReference>
<dbReference type="RefSeq" id="WP_027508894.1">
    <property type="nucleotide sequence ID" value="NZ_CP104143.1"/>
</dbReference>
<feature type="transmembrane region" description="Helical" evidence="1">
    <location>
        <begin position="39"/>
        <end position="61"/>
    </location>
</feature>
<keyword evidence="1" id="KW-1133">Transmembrane helix</keyword>
<organism evidence="2 4">
    <name type="scientific">Rhizobium sullae</name>
    <name type="common">Rhizobium hedysari</name>
    <dbReference type="NCBI Taxonomy" id="50338"/>
    <lineage>
        <taxon>Bacteria</taxon>
        <taxon>Pseudomonadati</taxon>
        <taxon>Pseudomonadota</taxon>
        <taxon>Alphaproteobacteria</taxon>
        <taxon>Hyphomicrobiales</taxon>
        <taxon>Rhizobiaceae</taxon>
        <taxon>Rhizobium/Agrobacterium group</taxon>
        <taxon>Rhizobium</taxon>
    </lineage>
</organism>
<dbReference type="EMBL" id="PIQN01000008">
    <property type="protein sequence ID" value="PKA42941.1"/>
    <property type="molecule type" value="Genomic_DNA"/>
</dbReference>
<dbReference type="InterPro" id="IPR018729">
    <property type="entry name" value="DUF2269_transmembrane"/>
</dbReference>
<protein>
    <submittedName>
        <fullName evidence="2">DUF2269 domain-containing protein</fullName>
    </submittedName>
</protein>
<keyword evidence="1" id="KW-0812">Transmembrane</keyword>
<dbReference type="Pfam" id="PF10027">
    <property type="entry name" value="DUF2269"/>
    <property type="match status" value="1"/>
</dbReference>
<keyword evidence="5" id="KW-1185">Reference proteome</keyword>
<dbReference type="Proteomes" id="UP000232164">
    <property type="component" value="Unassembled WGS sequence"/>
</dbReference>
<dbReference type="STRING" id="1041146.GCA_000427985_04266"/>
<sequence>MLAQCLLLAHVIGATVLFGTGASIAFFMVAAHRTRDPKLIAHVAGTVVVADTLFTATAVILQPVTGYLLARIVGWDFSEGWIALSLLLYVVTGRFWLPVVWIQIRLRDLARWASTSGVPLPDEYFRLYRIWFACGFPAFFAVAGILWLMLNKPSLALIQLPRR</sequence>
<gene>
    <name evidence="2" type="ORF">CWR43_12700</name>
    <name evidence="3" type="ORF">N2599_06215</name>
</gene>
<accession>A0A2N0DA07</accession>